<proteinExistence type="predicted"/>
<organism evidence="1 2">
    <name type="scientific">Portunus trituberculatus</name>
    <name type="common">Swimming crab</name>
    <name type="synonym">Neptunus trituberculatus</name>
    <dbReference type="NCBI Taxonomy" id="210409"/>
    <lineage>
        <taxon>Eukaryota</taxon>
        <taxon>Metazoa</taxon>
        <taxon>Ecdysozoa</taxon>
        <taxon>Arthropoda</taxon>
        <taxon>Crustacea</taxon>
        <taxon>Multicrustacea</taxon>
        <taxon>Malacostraca</taxon>
        <taxon>Eumalacostraca</taxon>
        <taxon>Eucarida</taxon>
        <taxon>Decapoda</taxon>
        <taxon>Pleocyemata</taxon>
        <taxon>Brachyura</taxon>
        <taxon>Eubrachyura</taxon>
        <taxon>Portunoidea</taxon>
        <taxon>Portunidae</taxon>
        <taxon>Portuninae</taxon>
        <taxon>Portunus</taxon>
    </lineage>
</organism>
<reference evidence="1 2" key="1">
    <citation type="submission" date="2019-05" db="EMBL/GenBank/DDBJ databases">
        <title>Another draft genome of Portunus trituberculatus and its Hox gene families provides insights of decapod evolution.</title>
        <authorList>
            <person name="Jeong J.-H."/>
            <person name="Song I."/>
            <person name="Kim S."/>
            <person name="Choi T."/>
            <person name="Kim D."/>
            <person name="Ryu S."/>
            <person name="Kim W."/>
        </authorList>
    </citation>
    <scope>NUCLEOTIDE SEQUENCE [LARGE SCALE GENOMIC DNA]</scope>
    <source>
        <tissue evidence="1">Muscle</tissue>
    </source>
</reference>
<evidence type="ECO:0000313" key="1">
    <source>
        <dbReference type="EMBL" id="MPC23025.1"/>
    </source>
</evidence>
<dbReference type="AlphaFoldDB" id="A0A5B7DP87"/>
<gene>
    <name evidence="1" type="ORF">E2C01_016061</name>
</gene>
<keyword evidence="2" id="KW-1185">Reference proteome</keyword>
<name>A0A5B7DP87_PORTR</name>
<accession>A0A5B7DP87</accession>
<dbReference type="EMBL" id="VSRR010001156">
    <property type="protein sequence ID" value="MPC23025.1"/>
    <property type="molecule type" value="Genomic_DNA"/>
</dbReference>
<protein>
    <submittedName>
        <fullName evidence="1">Uncharacterized protein</fullName>
    </submittedName>
</protein>
<dbReference type="Proteomes" id="UP000324222">
    <property type="component" value="Unassembled WGS sequence"/>
</dbReference>
<evidence type="ECO:0000313" key="2">
    <source>
        <dbReference type="Proteomes" id="UP000324222"/>
    </source>
</evidence>
<comment type="caution">
    <text evidence="1">The sequence shown here is derived from an EMBL/GenBank/DDBJ whole genome shotgun (WGS) entry which is preliminary data.</text>
</comment>
<sequence length="66" mass="7427">MLRCLGQVVVRKAAPCPAEFNKGVSEIPSWRASSCLVWSPRGCPFDTLKQVTRTGRHKRTWGKNAR</sequence>